<comment type="caution">
    <text evidence="1">The sequence shown here is derived from an EMBL/GenBank/DDBJ whole genome shotgun (WGS) entry which is preliminary data.</text>
</comment>
<proteinExistence type="predicted"/>
<gene>
    <name evidence="1" type="ORF">ACFQ4B_10695</name>
</gene>
<protein>
    <recommendedName>
        <fullName evidence="3">Bacterial Pleckstrin homology domain-containing protein</fullName>
    </recommendedName>
</protein>
<dbReference type="RefSeq" id="WP_079912152.1">
    <property type="nucleotide sequence ID" value="NZ_BAABJG010000006.1"/>
</dbReference>
<dbReference type="EMBL" id="JBHTLU010000013">
    <property type="protein sequence ID" value="MFD1220590.1"/>
    <property type="molecule type" value="Genomic_DNA"/>
</dbReference>
<name>A0ABW3ULZ3_9BACL</name>
<sequence length="123" mass="13251">MAPAMKQGRLIAAIVFLGLFAVSLGAYLYLQRGTPASPQALMVQQVHMDDGKLQLTGTTSHSAAGFSGYSYKRSGGDMYVKLRYSILSSSGDFSITIPAGQEAVRNVYLQGSSPDDLRLLWSQ</sequence>
<evidence type="ECO:0000313" key="1">
    <source>
        <dbReference type="EMBL" id="MFD1220590.1"/>
    </source>
</evidence>
<evidence type="ECO:0000313" key="2">
    <source>
        <dbReference type="Proteomes" id="UP001597180"/>
    </source>
</evidence>
<accession>A0ABW3ULZ3</accession>
<evidence type="ECO:0008006" key="3">
    <source>
        <dbReference type="Google" id="ProtNLM"/>
    </source>
</evidence>
<organism evidence="1 2">
    <name type="scientific">Paenibacillus vulneris</name>
    <dbReference type="NCBI Taxonomy" id="1133364"/>
    <lineage>
        <taxon>Bacteria</taxon>
        <taxon>Bacillati</taxon>
        <taxon>Bacillota</taxon>
        <taxon>Bacilli</taxon>
        <taxon>Bacillales</taxon>
        <taxon>Paenibacillaceae</taxon>
        <taxon>Paenibacillus</taxon>
    </lineage>
</organism>
<dbReference type="Proteomes" id="UP001597180">
    <property type="component" value="Unassembled WGS sequence"/>
</dbReference>
<keyword evidence="2" id="KW-1185">Reference proteome</keyword>
<reference evidence="2" key="1">
    <citation type="journal article" date="2019" name="Int. J. Syst. Evol. Microbiol.">
        <title>The Global Catalogue of Microorganisms (GCM) 10K type strain sequencing project: providing services to taxonomists for standard genome sequencing and annotation.</title>
        <authorList>
            <consortium name="The Broad Institute Genomics Platform"/>
            <consortium name="The Broad Institute Genome Sequencing Center for Infectious Disease"/>
            <person name="Wu L."/>
            <person name="Ma J."/>
        </authorList>
    </citation>
    <scope>NUCLEOTIDE SEQUENCE [LARGE SCALE GENOMIC DNA]</scope>
    <source>
        <strain evidence="2">CCUG 53270</strain>
    </source>
</reference>